<dbReference type="Proteomes" id="UP000245590">
    <property type="component" value="Unassembled WGS sequence"/>
</dbReference>
<feature type="compositionally biased region" description="Low complexity" evidence="1">
    <location>
        <begin position="313"/>
        <end position="335"/>
    </location>
</feature>
<evidence type="ECO:0000256" key="1">
    <source>
        <dbReference type="SAM" id="MobiDB-lite"/>
    </source>
</evidence>
<dbReference type="PANTHER" id="PTHR24094">
    <property type="entry name" value="SECRETED PROTEIN"/>
    <property type="match status" value="1"/>
</dbReference>
<dbReference type="InterPro" id="IPR008613">
    <property type="entry name" value="Excalibur_Ca-bd_domain"/>
</dbReference>
<feature type="region of interest" description="Disordered" evidence="1">
    <location>
        <begin position="1"/>
        <end position="92"/>
    </location>
</feature>
<feature type="compositionally biased region" description="Low complexity" evidence="1">
    <location>
        <begin position="72"/>
        <end position="89"/>
    </location>
</feature>
<name>A0A2U2RPW3_9MICO</name>
<dbReference type="AlphaFoldDB" id="A0A2U2RPW3"/>
<reference evidence="3 4" key="1">
    <citation type="submission" date="2018-05" db="EMBL/GenBank/DDBJ databases">
        <title>Brachybacterium sp. M1HQ-2T, whole genome shotgun sequence.</title>
        <authorList>
            <person name="Tuo L."/>
        </authorList>
    </citation>
    <scope>NUCLEOTIDE SEQUENCE [LARGE SCALE GENOMIC DNA]</scope>
    <source>
        <strain evidence="3 4">M1HQ-2</strain>
    </source>
</reference>
<dbReference type="InterPro" id="IPR011089">
    <property type="entry name" value="GmrSD_C"/>
</dbReference>
<feature type="region of interest" description="Disordered" evidence="1">
    <location>
        <begin position="281"/>
        <end position="389"/>
    </location>
</feature>
<dbReference type="SMART" id="SM00894">
    <property type="entry name" value="Excalibur"/>
    <property type="match status" value="1"/>
</dbReference>
<dbReference type="OrthoDB" id="5196645at2"/>
<keyword evidence="4" id="KW-1185">Reference proteome</keyword>
<evidence type="ECO:0000259" key="2">
    <source>
        <dbReference type="SMART" id="SM00894"/>
    </source>
</evidence>
<protein>
    <recommendedName>
        <fullName evidence="2">Excalibur calcium-binding domain-containing protein</fullName>
    </recommendedName>
</protein>
<dbReference type="PANTHER" id="PTHR24094:SF15">
    <property type="entry name" value="AMP-DEPENDENT SYNTHETASE_LIGASE DOMAIN-CONTAINING PROTEIN-RELATED"/>
    <property type="match status" value="1"/>
</dbReference>
<sequence length="389" mass="40358">MGAIVSPTTTPTDPPVAAEQAADHSDATPSEEPSASPSPTKTPTTKAAPTSSPAPEKASKKPAATAEKKAATKPAPSKTAKPKPGTSTAIGVLATLEVKGRAPKTGYDRDLFGWREDVDHNGCDTRNDVLRRDLHDVVLKRGTDGCVVAAGTLEPSPYSGDDVAFDQQEDNSLDIDHVVALSDAWQTGASSWDEDTRHEFANDPLNLLAVEDNLNQQKGDGDAATWLPPKRSYRCEYVSRQIAVKAKYDLWVKKAEKDAMKDVLADCDDYAAFSGAVATPDRWEGDNAREAAAAKPKPKPKPTATHAPSRATSSSSGSSSGSHSGSSGSSSSSSSGGSGSSGSSGSSGGGSVYYQNCDAVRAAGKDPIHAGDPGYSRKLDHDGDGVGCE</sequence>
<organism evidence="3 4">
    <name type="scientific">Brachybacterium endophyticum</name>
    <dbReference type="NCBI Taxonomy" id="2182385"/>
    <lineage>
        <taxon>Bacteria</taxon>
        <taxon>Bacillati</taxon>
        <taxon>Actinomycetota</taxon>
        <taxon>Actinomycetes</taxon>
        <taxon>Micrococcales</taxon>
        <taxon>Dermabacteraceae</taxon>
        <taxon>Brachybacterium</taxon>
    </lineage>
</organism>
<feature type="compositionally biased region" description="Low complexity" evidence="1">
    <location>
        <begin position="27"/>
        <end position="65"/>
    </location>
</feature>
<feature type="domain" description="Excalibur calcium-binding" evidence="2">
    <location>
        <begin position="353"/>
        <end position="389"/>
    </location>
</feature>
<evidence type="ECO:0000313" key="4">
    <source>
        <dbReference type="Proteomes" id="UP000245590"/>
    </source>
</evidence>
<dbReference type="EMBL" id="QFKX01000001">
    <property type="protein sequence ID" value="PWH07909.1"/>
    <property type="molecule type" value="Genomic_DNA"/>
</dbReference>
<proteinExistence type="predicted"/>
<dbReference type="Pfam" id="PF07510">
    <property type="entry name" value="GmrSD_C"/>
    <property type="match status" value="1"/>
</dbReference>
<feature type="compositionally biased region" description="Basic and acidic residues" evidence="1">
    <location>
        <begin position="363"/>
        <end position="389"/>
    </location>
</feature>
<gene>
    <name evidence="3" type="ORF">DEO23_01795</name>
</gene>
<dbReference type="Pfam" id="PF05901">
    <property type="entry name" value="Excalibur"/>
    <property type="match status" value="1"/>
</dbReference>
<comment type="caution">
    <text evidence="3">The sequence shown here is derived from an EMBL/GenBank/DDBJ whole genome shotgun (WGS) entry which is preliminary data.</text>
</comment>
<accession>A0A2U2RPW3</accession>
<evidence type="ECO:0000313" key="3">
    <source>
        <dbReference type="EMBL" id="PWH07909.1"/>
    </source>
</evidence>
<feature type="compositionally biased region" description="Gly residues" evidence="1">
    <location>
        <begin position="336"/>
        <end position="351"/>
    </location>
</feature>